<dbReference type="FunFam" id="1.20.1250.20:FF:000003">
    <property type="entry name" value="Solute carrier family 17 member 3"/>
    <property type="match status" value="1"/>
</dbReference>
<keyword evidence="6 8" id="KW-0472">Membrane</keyword>
<protein>
    <recommendedName>
        <fullName evidence="9">Major facilitator superfamily (MFS) profile domain-containing protein</fullName>
    </recommendedName>
</protein>
<dbReference type="SUPFAM" id="SSF103473">
    <property type="entry name" value="MFS general substrate transporter"/>
    <property type="match status" value="1"/>
</dbReference>
<feature type="compositionally biased region" description="Basic and acidic residues" evidence="7">
    <location>
        <begin position="471"/>
        <end position="484"/>
    </location>
</feature>
<feature type="transmembrane region" description="Helical" evidence="8">
    <location>
        <begin position="394"/>
        <end position="417"/>
    </location>
</feature>
<dbReference type="Proteomes" id="UP001558652">
    <property type="component" value="Unassembled WGS sequence"/>
</dbReference>
<dbReference type="AlphaFoldDB" id="A0ABD0YJH3"/>
<evidence type="ECO:0000256" key="6">
    <source>
        <dbReference type="ARBA" id="ARBA00023136"/>
    </source>
</evidence>
<feature type="transmembrane region" description="Helical" evidence="8">
    <location>
        <begin position="141"/>
        <end position="161"/>
    </location>
</feature>
<dbReference type="InterPro" id="IPR050382">
    <property type="entry name" value="MFS_Na/Anion_cotransporter"/>
</dbReference>
<evidence type="ECO:0000256" key="5">
    <source>
        <dbReference type="ARBA" id="ARBA00022989"/>
    </source>
</evidence>
<evidence type="ECO:0000259" key="9">
    <source>
        <dbReference type="PROSITE" id="PS50850"/>
    </source>
</evidence>
<comment type="caution">
    <text evidence="10">The sequence shown here is derived from an EMBL/GenBank/DDBJ whole genome shotgun (WGS) entry which is preliminary data.</text>
</comment>
<feature type="transmembrane region" description="Helical" evidence="8">
    <location>
        <begin position="342"/>
        <end position="374"/>
    </location>
</feature>
<evidence type="ECO:0000256" key="7">
    <source>
        <dbReference type="SAM" id="MobiDB-lite"/>
    </source>
</evidence>
<dbReference type="InterPro" id="IPR011701">
    <property type="entry name" value="MFS"/>
</dbReference>
<dbReference type="Gene3D" id="1.20.1250.20">
    <property type="entry name" value="MFS general substrate transporter like domains"/>
    <property type="match status" value="2"/>
</dbReference>
<dbReference type="PANTHER" id="PTHR11662">
    <property type="entry name" value="SOLUTE CARRIER FAMILY 17"/>
    <property type="match status" value="1"/>
</dbReference>
<feature type="region of interest" description="Disordered" evidence="7">
    <location>
        <begin position="466"/>
        <end position="507"/>
    </location>
</feature>
<feature type="transmembrane region" description="Helical" evidence="8">
    <location>
        <begin position="197"/>
        <end position="216"/>
    </location>
</feature>
<evidence type="ECO:0000313" key="11">
    <source>
        <dbReference type="Proteomes" id="UP001558652"/>
    </source>
</evidence>
<dbReference type="PANTHER" id="PTHR11662:SF77">
    <property type="entry name" value="MAJOR FACILITATOR SUPERFAMILY TRANSPORTER 17, ISOFORM F"/>
    <property type="match status" value="1"/>
</dbReference>
<dbReference type="InterPro" id="IPR036259">
    <property type="entry name" value="MFS_trans_sf"/>
</dbReference>
<evidence type="ECO:0000256" key="4">
    <source>
        <dbReference type="ARBA" id="ARBA00022847"/>
    </source>
</evidence>
<dbReference type="PROSITE" id="PS50850">
    <property type="entry name" value="MFS"/>
    <property type="match status" value="1"/>
</dbReference>
<keyword evidence="11" id="KW-1185">Reference proteome</keyword>
<proteinExistence type="predicted"/>
<feature type="compositionally biased region" description="Acidic residues" evidence="7">
    <location>
        <begin position="485"/>
        <end position="498"/>
    </location>
</feature>
<feature type="domain" description="Major facilitator superfamily (MFS) profile" evidence="9">
    <location>
        <begin position="1"/>
        <end position="451"/>
    </location>
</feature>
<keyword evidence="3 8" id="KW-0812">Transmembrane</keyword>
<sequence>MVLYLLSFTGFLTSFMMRNDINLAIVAMVKTPPLQIDPNSSASDQPLYCYTTNVQFSPDNSTTILQGEFDWSNSVQSTIISSFYWCYVLAQVAGGVLTQRFGTKKIFGYSQLATALSSLLIPHAATFHYSLLIILRSIQGAASGLTWPAMYAMVGVWIPLIERSRFMSSFQGFSIGIGITYPLCGFIIAHFGWRPVFYVTGGLGCLWCLAWFLLAFDEPIKHPRISKQELRFIQENIDKTVVNGKGVKVPWTSILTSMPVIAIGVTTFGRIWVHYVFIISGPQYMKNILGFNIQKNGILSGAPFLCSYLSSVVFCYLADLLTSHKILTLTATRKLFTATSQVIPGVLVVMVGYLGCNVMVVLVLWFTAVTVITASYAGAMANVVDISPNFAGPVLAYAQTIHMTASFVSPMVAGFLLEDSRSLDDWRTVLWVSAIVSIATYSVYQIYGTSEVQSWNNVEGRREGFSGSLKGLEEGQEPLRKENKEEDDMKDEDEEEEEERVKTPKLD</sequence>
<dbReference type="EMBL" id="JBFDAA010000012">
    <property type="protein sequence ID" value="KAL1123237.1"/>
    <property type="molecule type" value="Genomic_DNA"/>
</dbReference>
<evidence type="ECO:0000256" key="2">
    <source>
        <dbReference type="ARBA" id="ARBA00022448"/>
    </source>
</evidence>
<evidence type="ECO:0000256" key="1">
    <source>
        <dbReference type="ARBA" id="ARBA00004141"/>
    </source>
</evidence>
<dbReference type="InterPro" id="IPR020846">
    <property type="entry name" value="MFS_dom"/>
</dbReference>
<evidence type="ECO:0000256" key="3">
    <source>
        <dbReference type="ARBA" id="ARBA00022692"/>
    </source>
</evidence>
<feature type="transmembrane region" description="Helical" evidence="8">
    <location>
        <begin position="254"/>
        <end position="278"/>
    </location>
</feature>
<feature type="transmembrane region" description="Helical" evidence="8">
    <location>
        <begin position="109"/>
        <end position="135"/>
    </location>
</feature>
<keyword evidence="4" id="KW-0769">Symport</keyword>
<comment type="subcellular location">
    <subcellularLocation>
        <location evidence="1">Membrane</location>
        <topology evidence="1">Multi-pass membrane protein</topology>
    </subcellularLocation>
</comment>
<dbReference type="GO" id="GO:0016020">
    <property type="term" value="C:membrane"/>
    <property type="evidence" value="ECO:0007669"/>
    <property type="project" value="UniProtKB-SubCell"/>
</dbReference>
<keyword evidence="2" id="KW-0813">Transport</keyword>
<gene>
    <name evidence="10" type="ORF">AAG570_002324</name>
</gene>
<organism evidence="10 11">
    <name type="scientific">Ranatra chinensis</name>
    <dbReference type="NCBI Taxonomy" id="642074"/>
    <lineage>
        <taxon>Eukaryota</taxon>
        <taxon>Metazoa</taxon>
        <taxon>Ecdysozoa</taxon>
        <taxon>Arthropoda</taxon>
        <taxon>Hexapoda</taxon>
        <taxon>Insecta</taxon>
        <taxon>Pterygota</taxon>
        <taxon>Neoptera</taxon>
        <taxon>Paraneoptera</taxon>
        <taxon>Hemiptera</taxon>
        <taxon>Heteroptera</taxon>
        <taxon>Panheteroptera</taxon>
        <taxon>Nepomorpha</taxon>
        <taxon>Nepidae</taxon>
        <taxon>Ranatrinae</taxon>
        <taxon>Ranatra</taxon>
    </lineage>
</organism>
<dbReference type="GO" id="GO:0015293">
    <property type="term" value="F:symporter activity"/>
    <property type="evidence" value="ECO:0007669"/>
    <property type="project" value="UniProtKB-KW"/>
</dbReference>
<evidence type="ECO:0000256" key="8">
    <source>
        <dbReference type="SAM" id="Phobius"/>
    </source>
</evidence>
<feature type="transmembrane region" description="Helical" evidence="8">
    <location>
        <begin position="173"/>
        <end position="191"/>
    </location>
</feature>
<evidence type="ECO:0000313" key="10">
    <source>
        <dbReference type="EMBL" id="KAL1123237.1"/>
    </source>
</evidence>
<reference evidence="10 11" key="1">
    <citation type="submission" date="2024-07" db="EMBL/GenBank/DDBJ databases">
        <title>Chromosome-level genome assembly of the water stick insect Ranatra chinensis (Heteroptera: Nepidae).</title>
        <authorList>
            <person name="Liu X."/>
        </authorList>
    </citation>
    <scope>NUCLEOTIDE SEQUENCE [LARGE SCALE GENOMIC DNA]</scope>
    <source>
        <strain evidence="10">Cailab_2021Rc</strain>
        <tissue evidence="10">Muscle</tissue>
    </source>
</reference>
<keyword evidence="5 8" id="KW-1133">Transmembrane helix</keyword>
<dbReference type="CDD" id="cd17318">
    <property type="entry name" value="MFS_SLC17"/>
    <property type="match status" value="1"/>
</dbReference>
<feature type="transmembrane region" description="Helical" evidence="8">
    <location>
        <begin position="429"/>
        <end position="447"/>
    </location>
</feature>
<name>A0ABD0YJH3_9HEMI</name>
<feature type="transmembrane region" description="Helical" evidence="8">
    <location>
        <begin position="298"/>
        <end position="321"/>
    </location>
</feature>
<dbReference type="Pfam" id="PF07690">
    <property type="entry name" value="MFS_1"/>
    <property type="match status" value="1"/>
</dbReference>
<accession>A0ABD0YJH3</accession>